<name>A0A2W4S1V2_9GAMM</name>
<evidence type="ECO:0000313" key="8">
    <source>
        <dbReference type="EMBL" id="PZN88326.1"/>
    </source>
</evidence>
<evidence type="ECO:0000256" key="3">
    <source>
        <dbReference type="ARBA" id="ARBA00022649"/>
    </source>
</evidence>
<keyword evidence="5" id="KW-0012">Acyltransferase</keyword>
<dbReference type="Gene3D" id="3.40.630.30">
    <property type="match status" value="1"/>
</dbReference>
<comment type="caution">
    <text evidence="8">The sequence shown here is derived from an EMBL/GenBank/DDBJ whole genome shotgun (WGS) entry which is preliminary data.</text>
</comment>
<keyword evidence="2" id="KW-0678">Repressor</keyword>
<dbReference type="EMBL" id="QJPH01000004">
    <property type="protein sequence ID" value="PZN88326.1"/>
    <property type="molecule type" value="Genomic_DNA"/>
</dbReference>
<evidence type="ECO:0000256" key="4">
    <source>
        <dbReference type="ARBA" id="ARBA00022679"/>
    </source>
</evidence>
<reference evidence="8 9" key="1">
    <citation type="journal article" date="2018" name="Aquat. Microb. Ecol.">
        <title>Gammaproteobacterial methanotrophs dominate.</title>
        <authorList>
            <person name="Rissanen A.J."/>
            <person name="Saarenheimo J."/>
            <person name="Tiirola M."/>
            <person name="Peura S."/>
            <person name="Aalto S.L."/>
            <person name="Karvinen A."/>
            <person name="Nykanen H."/>
        </authorList>
    </citation>
    <scope>NUCLEOTIDE SEQUENCE [LARGE SCALE GENOMIC DNA]</scope>
    <source>
        <strain evidence="8">AMbin10</strain>
    </source>
</reference>
<dbReference type="InterPro" id="IPR000182">
    <property type="entry name" value="GNAT_dom"/>
</dbReference>
<organism evidence="8 9">
    <name type="scientific">Candidatus Methylumidiphilus alinenensis</name>
    <dbReference type="NCBI Taxonomy" id="2202197"/>
    <lineage>
        <taxon>Bacteria</taxon>
        <taxon>Pseudomonadati</taxon>
        <taxon>Pseudomonadota</taxon>
        <taxon>Gammaproteobacteria</taxon>
        <taxon>Methylococcales</taxon>
        <taxon>Candidatus Methylumidiphilus</taxon>
    </lineage>
</organism>
<proteinExistence type="inferred from homology"/>
<dbReference type="PANTHER" id="PTHR36449">
    <property type="entry name" value="ACETYLTRANSFERASE-RELATED"/>
    <property type="match status" value="1"/>
</dbReference>
<evidence type="ECO:0000256" key="6">
    <source>
        <dbReference type="ARBA" id="ARBA00049880"/>
    </source>
</evidence>
<protein>
    <submittedName>
        <fullName evidence="8">N-acetyltransferase</fullName>
    </submittedName>
</protein>
<comment type="similarity">
    <text evidence="1">Belongs to the acetyltransferase family. GNAT subfamily.</text>
</comment>
<evidence type="ECO:0000256" key="1">
    <source>
        <dbReference type="ARBA" id="ARBA00009342"/>
    </source>
</evidence>
<accession>A0A2W4S1V2</accession>
<dbReference type="SUPFAM" id="SSF55729">
    <property type="entry name" value="Acyl-CoA N-acyltransferases (Nat)"/>
    <property type="match status" value="1"/>
</dbReference>
<comment type="catalytic activity">
    <reaction evidence="6">
        <text>glycyl-tRNA(Gly) + acetyl-CoA = N-acetylglycyl-tRNA(Gly) + CoA + H(+)</text>
        <dbReference type="Rhea" id="RHEA:81867"/>
        <dbReference type="Rhea" id="RHEA-COMP:9683"/>
        <dbReference type="Rhea" id="RHEA-COMP:19766"/>
        <dbReference type="ChEBI" id="CHEBI:15378"/>
        <dbReference type="ChEBI" id="CHEBI:57287"/>
        <dbReference type="ChEBI" id="CHEBI:57288"/>
        <dbReference type="ChEBI" id="CHEBI:78522"/>
        <dbReference type="ChEBI" id="CHEBI:232036"/>
    </reaction>
</comment>
<evidence type="ECO:0000256" key="5">
    <source>
        <dbReference type="ARBA" id="ARBA00023315"/>
    </source>
</evidence>
<evidence type="ECO:0000256" key="2">
    <source>
        <dbReference type="ARBA" id="ARBA00022491"/>
    </source>
</evidence>
<keyword evidence="3" id="KW-1277">Toxin-antitoxin system</keyword>
<dbReference type="AlphaFoldDB" id="A0A2W4S1V2"/>
<keyword evidence="4 8" id="KW-0808">Transferase</keyword>
<evidence type="ECO:0000313" key="9">
    <source>
        <dbReference type="Proteomes" id="UP000249396"/>
    </source>
</evidence>
<evidence type="ECO:0000259" key="7">
    <source>
        <dbReference type="Pfam" id="PF13508"/>
    </source>
</evidence>
<feature type="domain" description="N-acetyltransferase" evidence="7">
    <location>
        <begin position="40"/>
        <end position="144"/>
    </location>
</feature>
<gene>
    <name evidence="8" type="ORF">DM484_00030</name>
</gene>
<dbReference type="GO" id="GO:0016747">
    <property type="term" value="F:acyltransferase activity, transferring groups other than amino-acyl groups"/>
    <property type="evidence" value="ECO:0007669"/>
    <property type="project" value="InterPro"/>
</dbReference>
<dbReference type="PANTHER" id="PTHR36449:SF1">
    <property type="entry name" value="ACETYLTRANSFERASE"/>
    <property type="match status" value="1"/>
</dbReference>
<dbReference type="InterPro" id="IPR016181">
    <property type="entry name" value="Acyl_CoA_acyltransferase"/>
</dbReference>
<dbReference type="Proteomes" id="UP000249396">
    <property type="component" value="Unassembled WGS sequence"/>
</dbReference>
<sequence>MKIVLFEAKRHRRGDFACGHAGLDEYLKRHASQSLRNHLAQVYIAEDGQGKVLGYYTLSAASIRHEELPESLAKKLPKYPVPAVLIGRMASDAQARAIGQRIGSKLLIHALKQALIASDTIGVQCVIVDSKPEAVGFYQRFGFAPLKQDGLKLYLPISTIRQMVG</sequence>
<dbReference type="Pfam" id="PF13508">
    <property type="entry name" value="Acetyltransf_7"/>
    <property type="match status" value="1"/>
</dbReference>